<evidence type="ECO:0000313" key="6">
    <source>
        <dbReference type="Proteomes" id="UP000030170"/>
    </source>
</evidence>
<evidence type="ECO:0000313" key="5">
    <source>
        <dbReference type="EMBL" id="KGF73665.1"/>
    </source>
</evidence>
<dbReference type="Gene3D" id="3.40.50.150">
    <property type="entry name" value="Vaccinia Virus protein VP39"/>
    <property type="match status" value="1"/>
</dbReference>
<gene>
    <name evidence="5" type="ORF">DO97_12540</name>
</gene>
<dbReference type="InterPro" id="IPR051052">
    <property type="entry name" value="Diverse_substrate_MTase"/>
</dbReference>
<keyword evidence="6" id="KW-1185">Reference proteome</keyword>
<evidence type="ECO:0000256" key="2">
    <source>
        <dbReference type="ARBA" id="ARBA00022603"/>
    </source>
</evidence>
<evidence type="ECO:0000256" key="1">
    <source>
        <dbReference type="ARBA" id="ARBA00008361"/>
    </source>
</evidence>
<dbReference type="Proteomes" id="UP000030170">
    <property type="component" value="Unassembled WGS sequence"/>
</dbReference>
<dbReference type="AlphaFoldDB" id="A0A098TMV7"/>
<dbReference type="InterPro" id="IPR013216">
    <property type="entry name" value="Methyltransf_11"/>
</dbReference>
<name>A0A098TMV7_9CYAN</name>
<sequence length="262" mass="29317">MHPEDVSLHQMNPLQRFSDRASDYARYRPSYPAAAIDKILAGLTPSDLVAADVGAGTGISARLLAERGVHVYALEPNQAMRLAATPHPLVTFFAGTAEQTELPYQSLDLVTCFQSFHWFSPQPTLWEFQRILKPSGRLALIWNHLDPSDPFTGSYRRLLQIASNHHPAMDRHNPTAQLLQHPRFGAVEQTQFTNWQNLDWQGLLGRMQSTSYVPKQGPALEQLLVDLSGLYAQFANAQGLVSLVLITQVYLSQTRESLQPDC</sequence>
<dbReference type="PANTHER" id="PTHR44942">
    <property type="entry name" value="METHYLTRANSF_11 DOMAIN-CONTAINING PROTEIN"/>
    <property type="match status" value="1"/>
</dbReference>
<dbReference type="PANTHER" id="PTHR44942:SF4">
    <property type="entry name" value="METHYLTRANSFERASE TYPE 11 DOMAIN-CONTAINING PROTEIN"/>
    <property type="match status" value="1"/>
</dbReference>
<keyword evidence="2 5" id="KW-0489">Methyltransferase</keyword>
<dbReference type="RefSeq" id="WP_036530884.1">
    <property type="nucleotide sequence ID" value="NZ_JJML01000004.1"/>
</dbReference>
<dbReference type="GO" id="GO:0032259">
    <property type="term" value="P:methylation"/>
    <property type="evidence" value="ECO:0007669"/>
    <property type="project" value="UniProtKB-KW"/>
</dbReference>
<accession>A0A098TMV7</accession>
<proteinExistence type="inferred from homology"/>
<dbReference type="GO" id="GO:0008757">
    <property type="term" value="F:S-adenosylmethionine-dependent methyltransferase activity"/>
    <property type="evidence" value="ECO:0007669"/>
    <property type="project" value="InterPro"/>
</dbReference>
<evidence type="ECO:0000259" key="4">
    <source>
        <dbReference type="Pfam" id="PF08241"/>
    </source>
</evidence>
<dbReference type="SUPFAM" id="SSF53335">
    <property type="entry name" value="S-adenosyl-L-methionine-dependent methyltransferases"/>
    <property type="match status" value="1"/>
</dbReference>
<dbReference type="InterPro" id="IPR029063">
    <property type="entry name" value="SAM-dependent_MTases_sf"/>
</dbReference>
<comment type="caution">
    <text evidence="5">The sequence shown here is derived from an EMBL/GenBank/DDBJ whole genome shotgun (WGS) entry which is preliminary data.</text>
</comment>
<dbReference type="EMBL" id="JJML01000004">
    <property type="protein sequence ID" value="KGF73665.1"/>
    <property type="molecule type" value="Genomic_DNA"/>
</dbReference>
<comment type="similarity">
    <text evidence="1">Belongs to the methyltransferase superfamily.</text>
</comment>
<organism evidence="5 6">
    <name type="scientific">Neosynechococcus sphagnicola sy1</name>
    <dbReference type="NCBI Taxonomy" id="1497020"/>
    <lineage>
        <taxon>Bacteria</taxon>
        <taxon>Bacillati</taxon>
        <taxon>Cyanobacteriota</taxon>
        <taxon>Cyanophyceae</taxon>
        <taxon>Neosynechococcales</taxon>
        <taxon>Neosynechococcaceae</taxon>
        <taxon>Neosynechococcus</taxon>
    </lineage>
</organism>
<dbReference type="Pfam" id="PF08241">
    <property type="entry name" value="Methyltransf_11"/>
    <property type="match status" value="1"/>
</dbReference>
<protein>
    <submittedName>
        <fullName evidence="5">Methyltransferase type 11</fullName>
    </submittedName>
</protein>
<reference evidence="5 6" key="1">
    <citation type="journal article" date="2014" name="Mol. Ecol.">
        <title>Evolution of Synechococcus.</title>
        <authorList>
            <person name="Dvorak P."/>
            <person name="Casamatta D."/>
            <person name="Hasler P."/>
            <person name="Poulickova A."/>
            <person name="Ondrej V."/>
            <person name="Sanges R."/>
        </authorList>
    </citation>
    <scope>NUCLEOTIDE SEQUENCE [LARGE SCALE GENOMIC DNA]</scope>
    <source>
        <strain evidence="5 6">CAUP A 1101</strain>
    </source>
</reference>
<feature type="domain" description="Methyltransferase type 11" evidence="4">
    <location>
        <begin position="52"/>
        <end position="139"/>
    </location>
</feature>
<dbReference type="OrthoDB" id="9797252at2"/>
<dbReference type="CDD" id="cd02440">
    <property type="entry name" value="AdoMet_MTases"/>
    <property type="match status" value="1"/>
</dbReference>
<keyword evidence="3 5" id="KW-0808">Transferase</keyword>
<dbReference type="STRING" id="1497020.DO97_12540"/>
<evidence type="ECO:0000256" key="3">
    <source>
        <dbReference type="ARBA" id="ARBA00022679"/>
    </source>
</evidence>